<dbReference type="RefSeq" id="XP_005175939.1">
    <property type="nucleotide sequence ID" value="XM_005175882.2"/>
</dbReference>
<feature type="chain" id="PRO_5014271531" evidence="2">
    <location>
        <begin position="22"/>
        <end position="348"/>
    </location>
</feature>
<name>A0A1I8M9E4_MUSDO</name>
<evidence type="ECO:0000256" key="1">
    <source>
        <dbReference type="SAM" id="MobiDB-lite"/>
    </source>
</evidence>
<protein>
    <submittedName>
        <fullName evidence="5 6">Uncharacterized protein LOC101893121</fullName>
    </submittedName>
</protein>
<feature type="region of interest" description="Disordered" evidence="1">
    <location>
        <begin position="113"/>
        <end position="174"/>
    </location>
</feature>
<dbReference type="VEuPathDB" id="VectorBase:MDOMA2_021139"/>
<evidence type="ECO:0000313" key="6">
    <source>
        <dbReference type="RefSeq" id="XP_005175940.1"/>
    </source>
</evidence>
<dbReference type="EnsemblMetazoa" id="MDOA002582-RB">
    <property type="protein sequence ID" value="MDOA002582-PB"/>
    <property type="gene ID" value="MDOA002582"/>
</dbReference>
<organism evidence="3">
    <name type="scientific">Musca domestica</name>
    <name type="common">House fly</name>
    <dbReference type="NCBI Taxonomy" id="7370"/>
    <lineage>
        <taxon>Eukaryota</taxon>
        <taxon>Metazoa</taxon>
        <taxon>Ecdysozoa</taxon>
        <taxon>Arthropoda</taxon>
        <taxon>Hexapoda</taxon>
        <taxon>Insecta</taxon>
        <taxon>Pterygota</taxon>
        <taxon>Neoptera</taxon>
        <taxon>Endopterygota</taxon>
        <taxon>Diptera</taxon>
        <taxon>Brachycera</taxon>
        <taxon>Muscomorpha</taxon>
        <taxon>Muscoidea</taxon>
        <taxon>Muscidae</taxon>
        <taxon>Musca</taxon>
    </lineage>
</organism>
<evidence type="ECO:0000313" key="5">
    <source>
        <dbReference type="RefSeq" id="XP_005175939.1"/>
    </source>
</evidence>
<dbReference type="VEuPathDB" id="VectorBase:MDOA002582"/>
<dbReference type="KEGG" id="mde:101893121"/>
<reference evidence="3" key="1">
    <citation type="submission" date="2020-05" db="UniProtKB">
        <authorList>
            <consortium name="EnsemblMetazoa"/>
        </authorList>
    </citation>
    <scope>IDENTIFICATION</scope>
    <source>
        <strain evidence="3">Aabys</strain>
    </source>
</reference>
<accession>A0A1I8M9E4</accession>
<reference evidence="5 6" key="2">
    <citation type="submission" date="2025-04" db="UniProtKB">
        <authorList>
            <consortium name="RefSeq"/>
        </authorList>
    </citation>
    <scope>IDENTIFICATION</scope>
    <source>
        <strain evidence="5 6">Aabys</strain>
    </source>
</reference>
<dbReference type="OrthoDB" id="7791368at2759"/>
<dbReference type="GeneID" id="101893121"/>
<dbReference type="EnsemblMetazoa" id="MDOA002582-RA">
    <property type="protein sequence ID" value="MDOA002582-PA"/>
    <property type="gene ID" value="MDOA002582"/>
</dbReference>
<dbReference type="RefSeq" id="XP_005175940.1">
    <property type="nucleotide sequence ID" value="XM_005175883.2"/>
</dbReference>
<sequence length="348" mass="36581">MTRHMTYSLVVLSSLLVAVNSQYSYDKPVKLIDDGYAYAKPAATGHFFPPLPTVKPLPAVPDLPPLPTARPKVTLTQQALYQTHPTPGHGAPHTTLLPATFKPTDIDKIAQQYRPSSAPTSTGGTSGYGVTGSGNGGSYSQPTAPSGGGEILLGTFGPPTGSAALDPNAPAQQPLRIPFGKTAIIHPAGTGGGERPLKQYSVIEIIDNDIAQNNQPFLPPLVHDDFRALIGATGTGAIAPLTTGFQFESKANSNVVAQQQQQEYHTSFRSSGQIALGSGGLGLVRLPDGKIHLGSGSLGYISNDMVRHNANEARTRSEMARASALHFGHGSLAQAQQQQFGGARTFRF</sequence>
<dbReference type="AlphaFoldDB" id="A0A1I8M9E4"/>
<proteinExistence type="predicted"/>
<dbReference type="Proteomes" id="UP001652621">
    <property type="component" value="Unplaced"/>
</dbReference>
<dbReference type="eggNOG" id="ENOG502QTV0">
    <property type="taxonomic scope" value="Eukaryota"/>
</dbReference>
<keyword evidence="4" id="KW-1185">Reference proteome</keyword>
<feature type="signal peptide" evidence="2">
    <location>
        <begin position="1"/>
        <end position="21"/>
    </location>
</feature>
<evidence type="ECO:0000256" key="2">
    <source>
        <dbReference type="SAM" id="SignalP"/>
    </source>
</evidence>
<evidence type="ECO:0000313" key="4">
    <source>
        <dbReference type="Proteomes" id="UP001652621"/>
    </source>
</evidence>
<evidence type="ECO:0000313" key="3">
    <source>
        <dbReference type="EnsemblMetazoa" id="MDOA002582-PA"/>
    </source>
</evidence>
<gene>
    <name evidence="3" type="primary">101893121</name>
    <name evidence="5 6" type="synonym">LOC101893121</name>
</gene>
<keyword evidence="2" id="KW-0732">Signal</keyword>
<feature type="compositionally biased region" description="Gly residues" evidence="1">
    <location>
        <begin position="124"/>
        <end position="137"/>
    </location>
</feature>